<organism evidence="1 2">
    <name type="scientific">Massilia psychrophila</name>
    <dbReference type="NCBI Taxonomy" id="1603353"/>
    <lineage>
        <taxon>Bacteria</taxon>
        <taxon>Pseudomonadati</taxon>
        <taxon>Pseudomonadota</taxon>
        <taxon>Betaproteobacteria</taxon>
        <taxon>Burkholderiales</taxon>
        <taxon>Oxalobacteraceae</taxon>
        <taxon>Telluria group</taxon>
        <taxon>Massilia</taxon>
    </lineage>
</organism>
<dbReference type="AlphaFoldDB" id="A0A2G8SW46"/>
<reference evidence="1 2" key="1">
    <citation type="submission" date="2017-10" db="EMBL/GenBank/DDBJ databases">
        <title>Massilia psychrophilum sp. nov., a novel purple-pigmented bacterium isolated from Tianshan glacier, Xinjiang Municipality, China.</title>
        <authorList>
            <person name="Wang H."/>
        </authorList>
    </citation>
    <scope>NUCLEOTIDE SEQUENCE [LARGE SCALE GENOMIC DNA]</scope>
    <source>
        <strain evidence="1 2">JCM 30813</strain>
    </source>
</reference>
<evidence type="ECO:0000313" key="2">
    <source>
        <dbReference type="Proteomes" id="UP000228593"/>
    </source>
</evidence>
<proteinExistence type="predicted"/>
<dbReference type="PANTHER" id="PTHR37310">
    <property type="entry name" value="CYTOPLASMIC PROTEIN-RELATED"/>
    <property type="match status" value="1"/>
</dbReference>
<evidence type="ECO:0000313" key="1">
    <source>
        <dbReference type="EMBL" id="PIL38015.1"/>
    </source>
</evidence>
<dbReference type="Gene3D" id="1.20.1270.360">
    <property type="match status" value="1"/>
</dbReference>
<protein>
    <submittedName>
        <fullName evidence="1">Four-helix bundle copper-binding protein</fullName>
    </submittedName>
</protein>
<gene>
    <name evidence="1" type="ORF">CR103_20260</name>
</gene>
<accession>A0A2G8SW46</accession>
<sequence length="116" mass="12531">MHTHTMSQDEMKACIDACTNCHHTCLQMAMNHCLRVGGNHVEQGHFTLMMDCARICETSVHLQLSGSSFSAELCDVCAQVCDACADSCERLDGMDACVAACRACAESCRAMAKAVH</sequence>
<dbReference type="OrthoDB" id="5396211at2"/>
<keyword evidence="2" id="KW-1185">Reference proteome</keyword>
<dbReference type="InterPro" id="IPR044543">
    <property type="entry name" value="YHJQ-like"/>
</dbReference>
<dbReference type="CDD" id="cd08026">
    <property type="entry name" value="DUF326"/>
    <property type="match status" value="1"/>
</dbReference>
<dbReference type="Proteomes" id="UP000228593">
    <property type="component" value="Unassembled WGS sequence"/>
</dbReference>
<dbReference type="PANTHER" id="PTHR37310:SF1">
    <property type="entry name" value="CYTOPLASMIC PROTEIN"/>
    <property type="match status" value="1"/>
</dbReference>
<name>A0A2G8SW46_9BURK</name>
<dbReference type="EMBL" id="PDOB01000051">
    <property type="protein sequence ID" value="PIL38015.1"/>
    <property type="molecule type" value="Genomic_DNA"/>
</dbReference>
<dbReference type="InterPro" id="IPR005560">
    <property type="entry name" value="Csp_YhjQ"/>
</dbReference>
<comment type="caution">
    <text evidence="1">The sequence shown here is derived from an EMBL/GenBank/DDBJ whole genome shotgun (WGS) entry which is preliminary data.</text>
</comment>
<dbReference type="Pfam" id="PF03860">
    <property type="entry name" value="Csp"/>
    <property type="match status" value="1"/>
</dbReference>